<feature type="non-terminal residue" evidence="1">
    <location>
        <position position="111"/>
    </location>
</feature>
<comment type="caution">
    <text evidence="1">The sequence shown here is derived from an EMBL/GenBank/DDBJ whole genome shotgun (WGS) entry which is preliminary data.</text>
</comment>
<dbReference type="EMBL" id="JASCZI010213374">
    <property type="protein sequence ID" value="MED6201209.1"/>
    <property type="molecule type" value="Genomic_DNA"/>
</dbReference>
<proteinExistence type="predicted"/>
<keyword evidence="2" id="KW-1185">Reference proteome</keyword>
<name>A0ABU6XVM9_9FABA</name>
<evidence type="ECO:0000313" key="2">
    <source>
        <dbReference type="Proteomes" id="UP001341840"/>
    </source>
</evidence>
<evidence type="ECO:0000313" key="1">
    <source>
        <dbReference type="EMBL" id="MED6201209.1"/>
    </source>
</evidence>
<accession>A0ABU6XVM9</accession>
<organism evidence="1 2">
    <name type="scientific">Stylosanthes scabra</name>
    <dbReference type="NCBI Taxonomy" id="79078"/>
    <lineage>
        <taxon>Eukaryota</taxon>
        <taxon>Viridiplantae</taxon>
        <taxon>Streptophyta</taxon>
        <taxon>Embryophyta</taxon>
        <taxon>Tracheophyta</taxon>
        <taxon>Spermatophyta</taxon>
        <taxon>Magnoliopsida</taxon>
        <taxon>eudicotyledons</taxon>
        <taxon>Gunneridae</taxon>
        <taxon>Pentapetalae</taxon>
        <taxon>rosids</taxon>
        <taxon>fabids</taxon>
        <taxon>Fabales</taxon>
        <taxon>Fabaceae</taxon>
        <taxon>Papilionoideae</taxon>
        <taxon>50 kb inversion clade</taxon>
        <taxon>dalbergioids sensu lato</taxon>
        <taxon>Dalbergieae</taxon>
        <taxon>Pterocarpus clade</taxon>
        <taxon>Stylosanthes</taxon>
    </lineage>
</organism>
<gene>
    <name evidence="1" type="ORF">PIB30_092652</name>
</gene>
<protein>
    <submittedName>
        <fullName evidence="1">Uncharacterized protein</fullName>
    </submittedName>
</protein>
<reference evidence="1 2" key="1">
    <citation type="journal article" date="2023" name="Plants (Basel)">
        <title>Bridging the Gap: Combining Genomics and Transcriptomics Approaches to Understand Stylosanthes scabra, an Orphan Legume from the Brazilian Caatinga.</title>
        <authorList>
            <person name="Ferreira-Neto J.R.C."/>
            <person name="da Silva M.D."/>
            <person name="Binneck E."/>
            <person name="de Melo N.F."/>
            <person name="da Silva R.H."/>
            <person name="de Melo A.L.T.M."/>
            <person name="Pandolfi V."/>
            <person name="Bustamante F.O."/>
            <person name="Brasileiro-Vidal A.C."/>
            <person name="Benko-Iseppon A.M."/>
        </authorList>
    </citation>
    <scope>NUCLEOTIDE SEQUENCE [LARGE SCALE GENOMIC DNA]</scope>
    <source>
        <tissue evidence="1">Leaves</tissue>
    </source>
</reference>
<dbReference type="Proteomes" id="UP001341840">
    <property type="component" value="Unassembled WGS sequence"/>
</dbReference>
<sequence length="111" mass="12616">MVDEKGCLLFSFVGGLPITTDGFHVWERESPVPSPSSMKEPDLEFFLQLLFPPFGIFKQGLLSSRHGLCSFHRFRGDCCFPNLSLEELFQGSFHLLDVLVCKDHLLLRGKQ</sequence>